<sequence>MLPDPWLDEDTVAAGLGPSALPDRRQLLELIVGAIASPSTNGIVVVGDKGSGKSHLLLSIQAGLPESMDVRTFAGTPELEAVPFGALTSRAEAAGEYSGLPGLHVFRALTAALGPADYLYTPAPRRRGRKSMTAQRRPPLVLLVDDIHHVDPDSLAVLLQLMPGFGATLVATADSRRPLPQDLYQLWEDGFLEQYLLPPFTFQEAQALCEDLLGGRMQRRVSSVFAVISGFNVGLLCLAVEDARRAELLVHRRGFWTLDPRARCRWPGVVEHVAAENALCPPEERQALEVIALGEPVALETVERSFGQRTMDDLLAASRIRLIPGSPPMVRTSSWLWGEGTRLSVPRSRSTALRIGVEGPKLTKESAPAMLRWMTWTLDSGLSLSDELILSAAPAADSPSTAELALRAAAAVKEPGNVPEAKLLRARALIAEGQLQAATPELRALATADRQPGVRSAAANRLAALSLMGAAPVPAAADVSEPATTILDAVRESGQLLKAGNAPDALARSTAAVLAIGADPDAEIFRPGVLLRHAMCLRHNLAWALLETVLHTRASYAMPAHLAGCLEVARGYAQLSQGLPRAARRTLEPVVADMADAGLPLVVALGAAMLAFCEAQDGAGREAQSSIVQSEAALAEAGPGAAATDSGLLREYCALFIAAAQDYVAGPGALLALAGKFQAGNSMIAAEALSLLALKAGSAVVDDLPLLNRLGGLAENLEGAGGVSMRTFVQAWCDGEPRALEAAARSLSGNRQFAHAVLCCAAAADRYEARSRGAASRRSSLMAERLRAVIDSGNVPPLGWLPGPAGR</sequence>
<feature type="domain" description="Orc1-like AAA ATPase" evidence="1">
    <location>
        <begin position="26"/>
        <end position="162"/>
    </location>
</feature>
<dbReference type="EMBL" id="CP101185">
    <property type="protein sequence ID" value="UYV98888.1"/>
    <property type="molecule type" value="Genomic_DNA"/>
</dbReference>
<proteinExistence type="predicted"/>
<dbReference type="RefSeq" id="WP_069694748.1">
    <property type="nucleotide sequence ID" value="NZ_CP043010.1"/>
</dbReference>
<dbReference type="InterPro" id="IPR041664">
    <property type="entry name" value="AAA_16"/>
</dbReference>
<reference evidence="2" key="1">
    <citation type="submission" date="2022-07" db="EMBL/GenBank/DDBJ databases">
        <authorList>
            <person name="Wu T."/>
        </authorList>
    </citation>
    <scope>NUCLEOTIDE SEQUENCE</scope>
    <source>
        <strain evidence="2">SD-1</strain>
    </source>
</reference>
<evidence type="ECO:0000313" key="3">
    <source>
        <dbReference type="Proteomes" id="UP001163293"/>
    </source>
</evidence>
<keyword evidence="2" id="KW-0547">Nucleotide-binding</keyword>
<organism evidence="2 3">
    <name type="scientific">Paenarthrobacter ureafaciens</name>
    <dbReference type="NCBI Taxonomy" id="37931"/>
    <lineage>
        <taxon>Bacteria</taxon>
        <taxon>Bacillati</taxon>
        <taxon>Actinomycetota</taxon>
        <taxon>Actinomycetes</taxon>
        <taxon>Micrococcales</taxon>
        <taxon>Micrococcaceae</taxon>
        <taxon>Paenarthrobacter</taxon>
    </lineage>
</organism>
<name>A0AAX3ELP7_PAEUR</name>
<dbReference type="GO" id="GO:0005524">
    <property type="term" value="F:ATP binding"/>
    <property type="evidence" value="ECO:0007669"/>
    <property type="project" value="UniProtKB-KW"/>
</dbReference>
<protein>
    <submittedName>
        <fullName evidence="2">ATP-binding protein</fullName>
    </submittedName>
</protein>
<keyword evidence="3" id="KW-1185">Reference proteome</keyword>
<accession>A0AAX3ELP7</accession>
<dbReference type="AlphaFoldDB" id="A0AAX3ELP7"/>
<dbReference type="Proteomes" id="UP001163293">
    <property type="component" value="Chromosome"/>
</dbReference>
<evidence type="ECO:0000313" key="2">
    <source>
        <dbReference type="EMBL" id="UYV98888.1"/>
    </source>
</evidence>
<dbReference type="SUPFAM" id="SSF52540">
    <property type="entry name" value="P-loop containing nucleoside triphosphate hydrolases"/>
    <property type="match status" value="1"/>
</dbReference>
<dbReference type="InterPro" id="IPR027417">
    <property type="entry name" value="P-loop_NTPase"/>
</dbReference>
<evidence type="ECO:0000259" key="1">
    <source>
        <dbReference type="Pfam" id="PF13191"/>
    </source>
</evidence>
<gene>
    <name evidence="2" type="ORF">NL394_06690</name>
</gene>
<dbReference type="Pfam" id="PF13191">
    <property type="entry name" value="AAA_16"/>
    <property type="match status" value="1"/>
</dbReference>
<keyword evidence="2" id="KW-0067">ATP-binding</keyword>